<dbReference type="AlphaFoldDB" id="A0A5B9GJ93"/>
<dbReference type="InterPro" id="IPR013154">
    <property type="entry name" value="ADH-like_N"/>
</dbReference>
<dbReference type="InterPro" id="IPR047618">
    <property type="entry name" value="QOR-like"/>
</dbReference>
<evidence type="ECO:0000313" key="5">
    <source>
        <dbReference type="Proteomes" id="UP000287027"/>
    </source>
</evidence>
<dbReference type="InterPro" id="IPR020843">
    <property type="entry name" value="ER"/>
</dbReference>
<sequence length="331" mass="35337">MGQAMVSDLNTVVRVHQTGSPEVLRVETLPVPEPQKGEVLLRQEAIGVNFIDTYFRSGLYPFPTLPATPGNEGAGIVEKLGEGVQHLQPGMRVAYAGVLGAYARYRTIPADRLVVLPDTIPFDIAAAVTLRGLTAHMLLRQVYHVRAGQDILVYAPAGGVGQLVCQWARRLGARVIGVTSTEEKAVIAKACGASDVVIGTSDLPARIRELTDGKMVPVVYDSIGRDTFETSLNCLAPRGLMVSYGNASGPVTGISVGTLSAHGSLYLTRPSLTTYIADRKELEASAQELFAMVAQGVLKPEIGQRFALKEAMQAHRALESRSTTGSTILTV</sequence>
<dbReference type="SUPFAM" id="SSF51735">
    <property type="entry name" value="NAD(P)-binding Rossmann-fold domains"/>
    <property type="match status" value="1"/>
</dbReference>
<dbReference type="Pfam" id="PF08240">
    <property type="entry name" value="ADH_N"/>
    <property type="match status" value="1"/>
</dbReference>
<dbReference type="GO" id="GO:0003960">
    <property type="term" value="F:quinone reductase (NADPH) activity"/>
    <property type="evidence" value="ECO:0007669"/>
    <property type="project" value="InterPro"/>
</dbReference>
<dbReference type="CDD" id="cd05286">
    <property type="entry name" value="QOR2"/>
    <property type="match status" value="1"/>
</dbReference>
<gene>
    <name evidence="4" type="ORF">EOV40_012050</name>
</gene>
<evidence type="ECO:0000313" key="4">
    <source>
        <dbReference type="EMBL" id="QEE86361.1"/>
    </source>
</evidence>
<protein>
    <submittedName>
        <fullName evidence="4">Quinone oxidoreductase</fullName>
    </submittedName>
</protein>
<dbReference type="GO" id="GO:0070402">
    <property type="term" value="F:NADPH binding"/>
    <property type="evidence" value="ECO:0007669"/>
    <property type="project" value="TreeGrafter"/>
</dbReference>
<dbReference type="EMBL" id="CP042808">
    <property type="protein sequence ID" value="QEE86361.1"/>
    <property type="molecule type" value="Genomic_DNA"/>
</dbReference>
<dbReference type="PANTHER" id="PTHR48106:SF13">
    <property type="entry name" value="QUINONE OXIDOREDUCTASE-RELATED"/>
    <property type="match status" value="1"/>
</dbReference>
<keyword evidence="1" id="KW-0521">NADP</keyword>
<accession>A0A5B9GJ93</accession>
<evidence type="ECO:0000259" key="3">
    <source>
        <dbReference type="SMART" id="SM00829"/>
    </source>
</evidence>
<organism evidence="4 5">
    <name type="scientific">Acetobacter oryzoeni</name>
    <dbReference type="NCBI Taxonomy" id="2500548"/>
    <lineage>
        <taxon>Bacteria</taxon>
        <taxon>Pseudomonadati</taxon>
        <taxon>Pseudomonadota</taxon>
        <taxon>Alphaproteobacteria</taxon>
        <taxon>Acetobacterales</taxon>
        <taxon>Acetobacteraceae</taxon>
        <taxon>Acetobacter</taxon>
    </lineage>
</organism>
<feature type="domain" description="Enoyl reductase (ER)" evidence="3">
    <location>
        <begin position="19"/>
        <end position="329"/>
    </location>
</feature>
<keyword evidence="2" id="KW-0560">Oxidoreductase</keyword>
<dbReference type="FunFam" id="3.40.50.720:FF:000053">
    <property type="entry name" value="Quinone oxidoreductase 1"/>
    <property type="match status" value="1"/>
</dbReference>
<dbReference type="NCBIfam" id="NF008024">
    <property type="entry name" value="PRK10754.1"/>
    <property type="match status" value="1"/>
</dbReference>
<evidence type="ECO:0000256" key="2">
    <source>
        <dbReference type="ARBA" id="ARBA00023002"/>
    </source>
</evidence>
<reference evidence="4 5" key="1">
    <citation type="submission" date="2019-08" db="EMBL/GenBank/DDBJ databases">
        <title>Acetobacter oryzioeni sp. nov., isolated from Korean rice wine vinegar.</title>
        <authorList>
            <person name="Baek J.H."/>
            <person name="Kim K.H."/>
            <person name="Jeon C.O."/>
            <person name="Han D.M."/>
        </authorList>
    </citation>
    <scope>NUCLEOTIDE SEQUENCE [LARGE SCALE GENOMIC DNA]</scope>
    <source>
        <strain evidence="4 5">B6</strain>
    </source>
</reference>
<name>A0A5B9GJ93_9PROT</name>
<dbReference type="InterPro" id="IPR011032">
    <property type="entry name" value="GroES-like_sf"/>
</dbReference>
<dbReference type="SMART" id="SM00829">
    <property type="entry name" value="PKS_ER"/>
    <property type="match status" value="1"/>
</dbReference>
<evidence type="ECO:0000256" key="1">
    <source>
        <dbReference type="ARBA" id="ARBA00022857"/>
    </source>
</evidence>
<dbReference type="PANTHER" id="PTHR48106">
    <property type="entry name" value="QUINONE OXIDOREDUCTASE PIG3-RELATED"/>
    <property type="match status" value="1"/>
</dbReference>
<dbReference type="SUPFAM" id="SSF50129">
    <property type="entry name" value="GroES-like"/>
    <property type="match status" value="1"/>
</dbReference>
<dbReference type="RefSeq" id="WP_128106079.1">
    <property type="nucleotide sequence ID" value="NZ_CP042808.1"/>
</dbReference>
<dbReference type="Pfam" id="PF00107">
    <property type="entry name" value="ADH_zinc_N"/>
    <property type="match status" value="1"/>
</dbReference>
<dbReference type="GO" id="GO:0035925">
    <property type="term" value="F:mRNA 3'-UTR AU-rich region binding"/>
    <property type="evidence" value="ECO:0007669"/>
    <property type="project" value="TreeGrafter"/>
</dbReference>
<keyword evidence="5" id="KW-1185">Reference proteome</keyword>
<dbReference type="Gene3D" id="3.40.50.720">
    <property type="entry name" value="NAD(P)-binding Rossmann-like Domain"/>
    <property type="match status" value="1"/>
</dbReference>
<dbReference type="KEGG" id="aoy:EOV40_012050"/>
<dbReference type="Gene3D" id="3.90.180.10">
    <property type="entry name" value="Medium-chain alcohol dehydrogenases, catalytic domain"/>
    <property type="match status" value="1"/>
</dbReference>
<dbReference type="InterPro" id="IPR013149">
    <property type="entry name" value="ADH-like_C"/>
</dbReference>
<dbReference type="GO" id="GO:0005829">
    <property type="term" value="C:cytosol"/>
    <property type="evidence" value="ECO:0007669"/>
    <property type="project" value="TreeGrafter"/>
</dbReference>
<dbReference type="Proteomes" id="UP000287027">
    <property type="component" value="Chromosome"/>
</dbReference>
<proteinExistence type="predicted"/>
<dbReference type="InterPro" id="IPR036291">
    <property type="entry name" value="NAD(P)-bd_dom_sf"/>
</dbReference>